<keyword evidence="13" id="KW-1185">Reference proteome</keyword>
<dbReference type="PRINTS" id="PR01374">
    <property type="entry name" value="TONBPROTEIN"/>
</dbReference>
<keyword evidence="7" id="KW-0653">Protein transport</keyword>
<dbReference type="InterPro" id="IPR051045">
    <property type="entry name" value="TonB-dependent_transducer"/>
</dbReference>
<evidence type="ECO:0000256" key="9">
    <source>
        <dbReference type="ARBA" id="ARBA00023136"/>
    </source>
</evidence>
<protein>
    <recommendedName>
        <fullName evidence="11">TonB C-terminal domain-containing protein</fullName>
    </recommendedName>
</protein>
<proteinExistence type="inferred from homology"/>
<keyword evidence="8" id="KW-1133">Transmembrane helix</keyword>
<evidence type="ECO:0000256" key="1">
    <source>
        <dbReference type="ARBA" id="ARBA00004383"/>
    </source>
</evidence>
<dbReference type="Proteomes" id="UP001500469">
    <property type="component" value="Unassembled WGS sequence"/>
</dbReference>
<dbReference type="Pfam" id="PF03544">
    <property type="entry name" value="TonB_C"/>
    <property type="match status" value="1"/>
</dbReference>
<keyword evidence="4" id="KW-1003">Cell membrane</keyword>
<dbReference type="EMBL" id="BAAAFI010000037">
    <property type="protein sequence ID" value="GAA0879982.1"/>
    <property type="molecule type" value="Genomic_DNA"/>
</dbReference>
<evidence type="ECO:0000256" key="3">
    <source>
        <dbReference type="ARBA" id="ARBA00022448"/>
    </source>
</evidence>
<dbReference type="PROSITE" id="PS52015">
    <property type="entry name" value="TONB_CTD"/>
    <property type="match status" value="1"/>
</dbReference>
<feature type="signal peptide" evidence="10">
    <location>
        <begin position="1"/>
        <end position="28"/>
    </location>
</feature>
<keyword evidence="3" id="KW-0813">Transport</keyword>
<evidence type="ECO:0000313" key="12">
    <source>
        <dbReference type="EMBL" id="GAA0879982.1"/>
    </source>
</evidence>
<evidence type="ECO:0000256" key="2">
    <source>
        <dbReference type="ARBA" id="ARBA00006555"/>
    </source>
</evidence>
<dbReference type="PANTHER" id="PTHR33446">
    <property type="entry name" value="PROTEIN TONB-RELATED"/>
    <property type="match status" value="1"/>
</dbReference>
<comment type="caution">
    <text evidence="12">The sequence shown here is derived from an EMBL/GenBank/DDBJ whole genome shotgun (WGS) entry which is preliminary data.</text>
</comment>
<organism evidence="12 13">
    <name type="scientific">Algoriphagus jejuensis</name>
    <dbReference type="NCBI Taxonomy" id="419934"/>
    <lineage>
        <taxon>Bacteria</taxon>
        <taxon>Pseudomonadati</taxon>
        <taxon>Bacteroidota</taxon>
        <taxon>Cytophagia</taxon>
        <taxon>Cytophagales</taxon>
        <taxon>Cyclobacteriaceae</taxon>
        <taxon>Algoriphagus</taxon>
    </lineage>
</organism>
<evidence type="ECO:0000256" key="10">
    <source>
        <dbReference type="SAM" id="SignalP"/>
    </source>
</evidence>
<feature type="chain" id="PRO_5046576040" description="TonB C-terminal domain-containing protein" evidence="10">
    <location>
        <begin position="29"/>
        <end position="133"/>
    </location>
</feature>
<dbReference type="InterPro" id="IPR003538">
    <property type="entry name" value="TonB"/>
</dbReference>
<dbReference type="InterPro" id="IPR006260">
    <property type="entry name" value="TonB/TolA_C"/>
</dbReference>
<dbReference type="NCBIfam" id="TIGR01352">
    <property type="entry name" value="tonB_Cterm"/>
    <property type="match status" value="1"/>
</dbReference>
<evidence type="ECO:0000256" key="6">
    <source>
        <dbReference type="ARBA" id="ARBA00022692"/>
    </source>
</evidence>
<dbReference type="RefSeq" id="WP_343852940.1">
    <property type="nucleotide sequence ID" value="NZ_BAAAFI010000037.1"/>
</dbReference>
<dbReference type="SUPFAM" id="SSF74653">
    <property type="entry name" value="TolA/TonB C-terminal domain"/>
    <property type="match status" value="1"/>
</dbReference>
<comment type="similarity">
    <text evidence="2">Belongs to the TonB family.</text>
</comment>
<evidence type="ECO:0000256" key="4">
    <source>
        <dbReference type="ARBA" id="ARBA00022475"/>
    </source>
</evidence>
<evidence type="ECO:0000256" key="7">
    <source>
        <dbReference type="ARBA" id="ARBA00022927"/>
    </source>
</evidence>
<dbReference type="Gene3D" id="3.30.1150.10">
    <property type="match status" value="1"/>
</dbReference>
<keyword evidence="5" id="KW-0997">Cell inner membrane</keyword>
<accession>A0ABP3YFM6</accession>
<evidence type="ECO:0000259" key="11">
    <source>
        <dbReference type="PROSITE" id="PS52015"/>
    </source>
</evidence>
<name>A0ABP3YFM6_9BACT</name>
<keyword evidence="6" id="KW-0812">Transmembrane</keyword>
<evidence type="ECO:0000256" key="5">
    <source>
        <dbReference type="ARBA" id="ARBA00022519"/>
    </source>
</evidence>
<gene>
    <name evidence="12" type="ORF">GCM10009119_29520</name>
</gene>
<evidence type="ECO:0000256" key="8">
    <source>
        <dbReference type="ARBA" id="ARBA00022989"/>
    </source>
</evidence>
<dbReference type="InterPro" id="IPR037682">
    <property type="entry name" value="TonB_C"/>
</dbReference>
<dbReference type="PANTHER" id="PTHR33446:SF2">
    <property type="entry name" value="PROTEIN TONB"/>
    <property type="match status" value="1"/>
</dbReference>
<feature type="domain" description="TonB C-terminal" evidence="11">
    <location>
        <begin position="44"/>
        <end position="133"/>
    </location>
</feature>
<keyword evidence="10" id="KW-0732">Signal</keyword>
<comment type="subcellular location">
    <subcellularLocation>
        <location evidence="1">Cell inner membrane</location>
        <topology evidence="1">Single-pass membrane protein</topology>
        <orientation evidence="1">Periplasmic side</orientation>
    </subcellularLocation>
</comment>
<keyword evidence="9" id="KW-0472">Membrane</keyword>
<evidence type="ECO:0000313" key="13">
    <source>
        <dbReference type="Proteomes" id="UP001500469"/>
    </source>
</evidence>
<sequence length="133" mass="14456">MKNQWISSIMGMLLVLLAWAAFPNSSLAQERVHDKVDEMPVPPGGMEGFTQYMIKTLKYPQEAKEAKIEGKVLVTFVVKSDGTVSSSKILQGIGGGCDEEALRVVANSGVWTPGKLDGKSVNTQITLPVQFKM</sequence>
<reference evidence="13" key="1">
    <citation type="journal article" date="2019" name="Int. J. Syst. Evol. Microbiol.">
        <title>The Global Catalogue of Microorganisms (GCM) 10K type strain sequencing project: providing services to taxonomists for standard genome sequencing and annotation.</title>
        <authorList>
            <consortium name="The Broad Institute Genomics Platform"/>
            <consortium name="The Broad Institute Genome Sequencing Center for Infectious Disease"/>
            <person name="Wu L."/>
            <person name="Ma J."/>
        </authorList>
    </citation>
    <scope>NUCLEOTIDE SEQUENCE [LARGE SCALE GENOMIC DNA]</scope>
    <source>
        <strain evidence="13">JCM 16112</strain>
    </source>
</reference>